<dbReference type="GO" id="GO:0000824">
    <property type="term" value="F:inositol-1,4,5,6-tetrakisphosphate 3-kinase activity"/>
    <property type="evidence" value="ECO:0007669"/>
    <property type="project" value="TreeGrafter"/>
</dbReference>
<dbReference type="GO" id="GO:0008440">
    <property type="term" value="F:inositol-1,4,5-trisphosphate 3-kinase activity"/>
    <property type="evidence" value="ECO:0007669"/>
    <property type="project" value="TreeGrafter"/>
</dbReference>
<keyword evidence="2 4" id="KW-0808">Transferase</keyword>
<dbReference type="eggNOG" id="KOG1620">
    <property type="taxonomic scope" value="Eukaryota"/>
</dbReference>
<evidence type="ECO:0000313" key="5">
    <source>
        <dbReference type="EMBL" id="CCA70211.1"/>
    </source>
</evidence>
<dbReference type="PANTHER" id="PTHR12400:SF108">
    <property type="entry name" value="KINASE"/>
    <property type="match status" value="1"/>
</dbReference>
<comment type="caution">
    <text evidence="5">The sequence shown here is derived from an EMBL/GenBank/DDBJ whole genome shotgun (WGS) entry which is preliminary data.</text>
</comment>
<evidence type="ECO:0000256" key="1">
    <source>
        <dbReference type="ARBA" id="ARBA00007374"/>
    </source>
</evidence>
<evidence type="ECO:0000256" key="3">
    <source>
        <dbReference type="ARBA" id="ARBA00022777"/>
    </source>
</evidence>
<dbReference type="InterPro" id="IPR005522">
    <property type="entry name" value="IPK"/>
</dbReference>
<dbReference type="OrthoDB" id="338650at2759"/>
<proteinExistence type="inferred from homology"/>
<reference evidence="5 6" key="1">
    <citation type="journal article" date="2011" name="PLoS Pathog.">
        <title>Endophytic Life Strategies Decoded by Genome and Transcriptome Analyses of the Mutualistic Root Symbiont Piriformospora indica.</title>
        <authorList>
            <person name="Zuccaro A."/>
            <person name="Lahrmann U."/>
            <person name="Guldener U."/>
            <person name="Langen G."/>
            <person name="Pfiffi S."/>
            <person name="Biedenkopf D."/>
            <person name="Wong P."/>
            <person name="Samans B."/>
            <person name="Grimm C."/>
            <person name="Basiewicz M."/>
            <person name="Murat C."/>
            <person name="Martin F."/>
            <person name="Kogel K.H."/>
        </authorList>
    </citation>
    <scope>NUCLEOTIDE SEQUENCE [LARGE SCALE GENOMIC DNA]</scope>
    <source>
        <strain evidence="5 6">DSM 11827</strain>
    </source>
</reference>
<dbReference type="InterPro" id="IPR038286">
    <property type="entry name" value="IPK_sf"/>
</dbReference>
<comment type="similarity">
    <text evidence="1 4">Belongs to the inositol phosphokinase (IPK) family.</text>
</comment>
<evidence type="ECO:0000256" key="2">
    <source>
        <dbReference type="ARBA" id="ARBA00022679"/>
    </source>
</evidence>
<dbReference type="EC" id="2.7.-.-" evidence="4"/>
<evidence type="ECO:0000256" key="4">
    <source>
        <dbReference type="RuleBase" id="RU363090"/>
    </source>
</evidence>
<dbReference type="GO" id="GO:0005634">
    <property type="term" value="C:nucleus"/>
    <property type="evidence" value="ECO:0007669"/>
    <property type="project" value="TreeGrafter"/>
</dbReference>
<dbReference type="Proteomes" id="UP000007148">
    <property type="component" value="Unassembled WGS sequence"/>
</dbReference>
<dbReference type="SUPFAM" id="SSF56104">
    <property type="entry name" value="SAICAR synthase-like"/>
    <property type="match status" value="1"/>
</dbReference>
<protein>
    <recommendedName>
        <fullName evidence="4">Kinase</fullName>
        <ecNumber evidence="4">2.7.-.-</ecNumber>
    </recommendedName>
</protein>
<sequence length="366" mass="38992">MSSSTSIPLTSQVGGHAGVRSSADGAQIIKPCLPAERAFYETVIHAQDPAFALLAKHVPRFYGVAPAEADGGKDEYLLAPRPAIASLRLGLILENLSHAFTRPNILDIKLGTVLYDEHASEEKKQRMIKSAKETTSFDTGVRITGFQVYDTTTQSSINIPKDYGRALKVAQLPEAMARFFPIKTPLVALSSPTPEQEEYFPGGPTQLEPSPAGTPPALLLPVLRGILGAIREIRTAIAGTELRMVGGSVLIIYEGDPTVLARALDAHEEAIIENVTEQSIQGKEEAKETITTLVGAVADPAAAQPSARDGIIPAYAVKLIDFAHTKVEQGIGQDEGVVLGLDTTISLLEGRIKEVEEVLGSVTSVV</sequence>
<dbReference type="HOGENOM" id="CLU_042569_3_1_1"/>
<dbReference type="GO" id="GO:0005737">
    <property type="term" value="C:cytoplasm"/>
    <property type="evidence" value="ECO:0007669"/>
    <property type="project" value="TreeGrafter"/>
</dbReference>
<dbReference type="GO" id="GO:0046854">
    <property type="term" value="P:phosphatidylinositol phosphate biosynthetic process"/>
    <property type="evidence" value="ECO:0007669"/>
    <property type="project" value="TreeGrafter"/>
</dbReference>
<dbReference type="OMA" id="AENSCAS"/>
<dbReference type="Pfam" id="PF03770">
    <property type="entry name" value="IPK"/>
    <property type="match status" value="2"/>
</dbReference>
<dbReference type="Gene3D" id="3.30.470.160">
    <property type="entry name" value="Inositol polyphosphate kinase"/>
    <property type="match status" value="1"/>
</dbReference>
<evidence type="ECO:0000313" key="6">
    <source>
        <dbReference type="Proteomes" id="UP000007148"/>
    </source>
</evidence>
<accession>G4TFU8</accession>
<organism evidence="5 6">
    <name type="scientific">Serendipita indica (strain DSM 11827)</name>
    <name type="common">Root endophyte fungus</name>
    <name type="synonym">Piriformospora indica</name>
    <dbReference type="NCBI Taxonomy" id="1109443"/>
    <lineage>
        <taxon>Eukaryota</taxon>
        <taxon>Fungi</taxon>
        <taxon>Dikarya</taxon>
        <taxon>Basidiomycota</taxon>
        <taxon>Agaricomycotina</taxon>
        <taxon>Agaricomycetes</taxon>
        <taxon>Sebacinales</taxon>
        <taxon>Serendipitaceae</taxon>
        <taxon>Serendipita</taxon>
    </lineage>
</organism>
<dbReference type="GO" id="GO:0032958">
    <property type="term" value="P:inositol phosphate biosynthetic process"/>
    <property type="evidence" value="ECO:0007669"/>
    <property type="project" value="InterPro"/>
</dbReference>
<dbReference type="EMBL" id="CAFZ01000075">
    <property type="protein sequence ID" value="CCA70211.1"/>
    <property type="molecule type" value="Genomic_DNA"/>
</dbReference>
<keyword evidence="6" id="KW-1185">Reference proteome</keyword>
<dbReference type="STRING" id="1109443.G4TFU8"/>
<dbReference type="PANTHER" id="PTHR12400">
    <property type="entry name" value="INOSITOL POLYPHOSPHATE KINASE"/>
    <property type="match status" value="1"/>
</dbReference>
<dbReference type="AlphaFoldDB" id="G4TFU8"/>
<gene>
    <name evidence="5" type="ORF">PIIN_04150</name>
</gene>
<keyword evidence="3 4" id="KW-0418">Kinase</keyword>
<name>G4TFU8_SERID</name>
<dbReference type="InParanoid" id="G4TFU8"/>